<reference evidence="3 4" key="1">
    <citation type="submission" date="2018-09" db="EMBL/GenBank/DDBJ databases">
        <title>Genome sequencing of strain 1JSPR-7.</title>
        <authorList>
            <person name="Heo J."/>
            <person name="Kim S.-J."/>
            <person name="Kwon S.-W."/>
        </authorList>
    </citation>
    <scope>NUCLEOTIDE SEQUENCE [LARGE SCALE GENOMIC DNA]</scope>
    <source>
        <strain evidence="3 4">1JSPR-7</strain>
    </source>
</reference>
<organism evidence="3 4">
    <name type="scientific">Lactococcus allomyrinae</name>
    <dbReference type="NCBI Taxonomy" id="2419773"/>
    <lineage>
        <taxon>Bacteria</taxon>
        <taxon>Bacillati</taxon>
        <taxon>Bacillota</taxon>
        <taxon>Bacilli</taxon>
        <taxon>Lactobacillales</taxon>
        <taxon>Streptococcaceae</taxon>
        <taxon>Lactococcus</taxon>
    </lineage>
</organism>
<keyword evidence="4" id="KW-1185">Reference proteome</keyword>
<keyword evidence="2" id="KW-0812">Transmembrane</keyword>
<dbReference type="OrthoDB" id="3238334at2"/>
<feature type="transmembrane region" description="Helical" evidence="2">
    <location>
        <begin position="221"/>
        <end position="243"/>
    </location>
</feature>
<dbReference type="PANTHER" id="PTHR36838">
    <property type="entry name" value="AUXIN EFFLUX CARRIER FAMILY PROTEIN"/>
    <property type="match status" value="1"/>
</dbReference>
<feature type="transmembrane region" description="Helical" evidence="2">
    <location>
        <begin position="187"/>
        <end position="209"/>
    </location>
</feature>
<feature type="transmembrane region" description="Helical" evidence="2">
    <location>
        <begin position="280"/>
        <end position="301"/>
    </location>
</feature>
<evidence type="ECO:0000256" key="1">
    <source>
        <dbReference type="ARBA" id="ARBA00022448"/>
    </source>
</evidence>
<sequence length="302" mass="33589">MTTIILNALSILLVLILAIVLKKIGLVQQKDGALVSKIVVYVTLPATILLGVNNTRLSSLYFILMAMGVCSNLVLIFIGKFLGRKSSIEERGLYMFDLSGYNIGNFSIPFVSNFFPAAIPFLAMFDMGNSFMVTGATQAIVESTSRKNKHGFILREVLGVLFRNPPFVVYVLMFILAIFGLSFPEKWLIPIQPMANANTLLSIFTIGLFMEFKLPQGKFGLVLKILFWRYILAAVLSIITYLFLPFPHLVKVVLLLIFFCPMSFLHMLQATEFGNDRGTAGLAISLSMFISLILMSAVVIFL</sequence>
<dbReference type="EMBL" id="CP032627">
    <property type="protein sequence ID" value="AYG00977.1"/>
    <property type="molecule type" value="Genomic_DNA"/>
</dbReference>
<protein>
    <submittedName>
        <fullName evidence="3">AEC family transporter</fullName>
    </submittedName>
</protein>
<proteinExistence type="predicted"/>
<keyword evidence="2" id="KW-1133">Transmembrane helix</keyword>
<evidence type="ECO:0000256" key="2">
    <source>
        <dbReference type="SAM" id="Phobius"/>
    </source>
</evidence>
<dbReference type="RefSeq" id="WP_120772360.1">
    <property type="nucleotide sequence ID" value="NZ_CP032627.1"/>
</dbReference>
<feature type="transmembrane region" description="Helical" evidence="2">
    <location>
        <begin position="94"/>
        <end position="115"/>
    </location>
</feature>
<accession>A0A387BIW8</accession>
<dbReference type="Proteomes" id="UP000269374">
    <property type="component" value="Chromosome"/>
</dbReference>
<feature type="transmembrane region" description="Helical" evidence="2">
    <location>
        <begin position="6"/>
        <end position="22"/>
    </location>
</feature>
<keyword evidence="1" id="KW-0813">Transport</keyword>
<feature type="transmembrane region" description="Helical" evidence="2">
    <location>
        <begin position="161"/>
        <end position="181"/>
    </location>
</feature>
<dbReference type="AlphaFoldDB" id="A0A387BIW8"/>
<name>A0A387BIW8_9LACT</name>
<feature type="transmembrane region" description="Helical" evidence="2">
    <location>
        <begin position="59"/>
        <end position="82"/>
    </location>
</feature>
<keyword evidence="2" id="KW-0472">Membrane</keyword>
<feature type="transmembrane region" description="Helical" evidence="2">
    <location>
        <begin position="34"/>
        <end position="53"/>
    </location>
</feature>
<evidence type="ECO:0000313" key="3">
    <source>
        <dbReference type="EMBL" id="AYG00977.1"/>
    </source>
</evidence>
<dbReference type="KEGG" id="lact:D7I46_07690"/>
<feature type="transmembrane region" description="Helical" evidence="2">
    <location>
        <begin position="249"/>
        <end position="268"/>
    </location>
</feature>
<gene>
    <name evidence="3" type="ORF">D7I46_07690</name>
</gene>
<evidence type="ECO:0000313" key="4">
    <source>
        <dbReference type="Proteomes" id="UP000269374"/>
    </source>
</evidence>
<dbReference type="PANTHER" id="PTHR36838:SF3">
    <property type="entry name" value="TRANSPORTER AUXIN EFFLUX CARRIER EC FAMILY"/>
    <property type="match status" value="1"/>
</dbReference>